<evidence type="ECO:0000256" key="1">
    <source>
        <dbReference type="ARBA" id="ARBA00001947"/>
    </source>
</evidence>
<name>A0A6J7J9X9_9ZZZZ</name>
<dbReference type="Gene3D" id="3.20.20.150">
    <property type="entry name" value="Divalent-metal-dependent TIM barrel enzymes"/>
    <property type="match status" value="1"/>
</dbReference>
<dbReference type="InterPro" id="IPR018246">
    <property type="entry name" value="AP_endonuc_F2_Zn_BS"/>
</dbReference>
<evidence type="ECO:0000313" key="9">
    <source>
        <dbReference type="EMBL" id="CAB4939839.1"/>
    </source>
</evidence>
<dbReference type="PANTHER" id="PTHR21445:SF0">
    <property type="entry name" value="APURINIC-APYRIMIDINIC ENDONUCLEASE"/>
    <property type="match status" value="1"/>
</dbReference>
<dbReference type="GO" id="GO:0006284">
    <property type="term" value="P:base-excision repair"/>
    <property type="evidence" value="ECO:0007669"/>
    <property type="project" value="TreeGrafter"/>
</dbReference>
<dbReference type="PANTHER" id="PTHR21445">
    <property type="entry name" value="ENDONUCLEASE IV ENDODEOXYRIBONUCLEASE IV"/>
    <property type="match status" value="1"/>
</dbReference>
<accession>A0A6J7J9X9</accession>
<dbReference type="NCBIfam" id="TIGR00587">
    <property type="entry name" value="nfo"/>
    <property type="match status" value="1"/>
</dbReference>
<reference evidence="9" key="1">
    <citation type="submission" date="2020-05" db="EMBL/GenBank/DDBJ databases">
        <authorList>
            <person name="Chiriac C."/>
            <person name="Salcher M."/>
            <person name="Ghai R."/>
            <person name="Kavagutti S V."/>
        </authorList>
    </citation>
    <scope>NUCLEOTIDE SEQUENCE</scope>
</reference>
<keyword evidence="6" id="KW-0862">Zinc</keyword>
<dbReference type="GO" id="GO:0003677">
    <property type="term" value="F:DNA binding"/>
    <property type="evidence" value="ECO:0007669"/>
    <property type="project" value="InterPro"/>
</dbReference>
<sequence>MPMLIGAHVSPAGGPAKAIERGSALGARSIQIFNQNPRAWKPTIYTDEQIEAYRAAAQASAIDALLIHAVYLLNAASEDPEIREKTLVSLSASLRAGDALGATAVVLHPGSAKTGEVGPAIERAGAVIREALAQSEHCALHLENTAGAGGTLGRSWDELGGLIEAAGGDARLGICLDSCHLLSSGVEIRTADALTEAIDACERAVGPGRLGSLHLNDSQYPLGSNRDRHADIGAGELGLDGARVFLSEPRFQELPCVLETPGPDRKGPPAEELALCARLRDEGLAARA</sequence>
<dbReference type="InterPro" id="IPR036237">
    <property type="entry name" value="Xyl_isomerase-like_sf"/>
</dbReference>
<dbReference type="PROSITE" id="PS00729">
    <property type="entry name" value="AP_NUCLEASE_F2_1"/>
    <property type="match status" value="1"/>
</dbReference>
<dbReference type="InterPro" id="IPR001719">
    <property type="entry name" value="AP_endonuc_2"/>
</dbReference>
<keyword evidence="5" id="KW-0378">Hydrolase</keyword>
<dbReference type="GO" id="GO:0003906">
    <property type="term" value="F:DNA-(apurinic or apyrimidinic site) endonuclease activity"/>
    <property type="evidence" value="ECO:0007669"/>
    <property type="project" value="TreeGrafter"/>
</dbReference>
<dbReference type="InterPro" id="IPR013022">
    <property type="entry name" value="Xyl_isomerase-like_TIM-brl"/>
</dbReference>
<dbReference type="GO" id="GO:0008270">
    <property type="term" value="F:zinc ion binding"/>
    <property type="evidence" value="ECO:0007669"/>
    <property type="project" value="InterPro"/>
</dbReference>
<evidence type="ECO:0000259" key="8">
    <source>
        <dbReference type="Pfam" id="PF01261"/>
    </source>
</evidence>
<evidence type="ECO:0000256" key="6">
    <source>
        <dbReference type="ARBA" id="ARBA00022833"/>
    </source>
</evidence>
<evidence type="ECO:0000256" key="3">
    <source>
        <dbReference type="ARBA" id="ARBA00022723"/>
    </source>
</evidence>
<dbReference type="PROSITE" id="PS51432">
    <property type="entry name" value="AP_NUCLEASE_F2_4"/>
    <property type="match status" value="1"/>
</dbReference>
<comment type="similarity">
    <text evidence="2">Belongs to the AP endonuclease 2 family.</text>
</comment>
<organism evidence="9">
    <name type="scientific">freshwater metagenome</name>
    <dbReference type="NCBI Taxonomy" id="449393"/>
    <lineage>
        <taxon>unclassified sequences</taxon>
        <taxon>metagenomes</taxon>
        <taxon>ecological metagenomes</taxon>
    </lineage>
</organism>
<comment type="cofactor">
    <cofactor evidence="1">
        <name>Zn(2+)</name>
        <dbReference type="ChEBI" id="CHEBI:29105"/>
    </cofactor>
</comment>
<evidence type="ECO:0000256" key="5">
    <source>
        <dbReference type="ARBA" id="ARBA00022801"/>
    </source>
</evidence>
<dbReference type="SUPFAM" id="SSF51658">
    <property type="entry name" value="Xylose isomerase-like"/>
    <property type="match status" value="1"/>
</dbReference>
<evidence type="ECO:0000256" key="4">
    <source>
        <dbReference type="ARBA" id="ARBA00022763"/>
    </source>
</evidence>
<dbReference type="Pfam" id="PF01261">
    <property type="entry name" value="AP_endonuc_2"/>
    <property type="match status" value="1"/>
</dbReference>
<dbReference type="HAMAP" id="MF_00152">
    <property type="entry name" value="Nfo"/>
    <property type="match status" value="1"/>
</dbReference>
<protein>
    <submittedName>
        <fullName evidence="9">Unannotated protein</fullName>
    </submittedName>
</protein>
<dbReference type="EMBL" id="CAFBMX010000009">
    <property type="protein sequence ID" value="CAB4939839.1"/>
    <property type="molecule type" value="Genomic_DNA"/>
</dbReference>
<keyword evidence="4" id="KW-0227">DNA damage</keyword>
<keyword evidence="3" id="KW-0479">Metal-binding</keyword>
<feature type="domain" description="Xylose isomerase-like TIM barrel" evidence="8">
    <location>
        <begin position="22"/>
        <end position="271"/>
    </location>
</feature>
<evidence type="ECO:0000256" key="2">
    <source>
        <dbReference type="ARBA" id="ARBA00005340"/>
    </source>
</evidence>
<keyword evidence="7" id="KW-0234">DNA repair</keyword>
<dbReference type="GO" id="GO:0008081">
    <property type="term" value="F:phosphoric diester hydrolase activity"/>
    <property type="evidence" value="ECO:0007669"/>
    <property type="project" value="TreeGrafter"/>
</dbReference>
<gene>
    <name evidence="9" type="ORF">UFOPK3674_01752</name>
</gene>
<dbReference type="CDD" id="cd00019">
    <property type="entry name" value="AP2Ec"/>
    <property type="match status" value="1"/>
</dbReference>
<dbReference type="AlphaFoldDB" id="A0A6J7J9X9"/>
<proteinExistence type="inferred from homology"/>
<dbReference type="SMART" id="SM00518">
    <property type="entry name" value="AP2Ec"/>
    <property type="match status" value="1"/>
</dbReference>
<evidence type="ECO:0000256" key="7">
    <source>
        <dbReference type="ARBA" id="ARBA00023204"/>
    </source>
</evidence>
<dbReference type="PROSITE" id="PS00731">
    <property type="entry name" value="AP_NUCLEASE_F2_3"/>
    <property type="match status" value="1"/>
</dbReference>